<comment type="caution">
    <text evidence="1">The sequence shown here is derived from an EMBL/GenBank/DDBJ whole genome shotgun (WGS) entry which is preliminary data.</text>
</comment>
<reference evidence="1 2" key="1">
    <citation type="submission" date="2023-06" db="EMBL/GenBank/DDBJ databases">
        <title>Novel species in genus Planococcus.</title>
        <authorList>
            <person name="Ning S."/>
        </authorList>
    </citation>
    <scope>NUCLEOTIDE SEQUENCE [LARGE SCALE GENOMIC DNA]</scope>
    <source>
        <strain evidence="1 2">N028</strain>
    </source>
</reference>
<accession>A0ABT8N3J6</accession>
<evidence type="ECO:0000313" key="2">
    <source>
        <dbReference type="Proteomes" id="UP001172055"/>
    </source>
</evidence>
<dbReference type="RefSeq" id="WP_301723948.1">
    <property type="nucleotide sequence ID" value="NZ_JAUJWV010000001.1"/>
</dbReference>
<keyword evidence="2" id="KW-1185">Reference proteome</keyword>
<gene>
    <name evidence="1" type="ORF">QWY14_11655</name>
</gene>
<name>A0ABT8N3J6_9BACL</name>
<protein>
    <submittedName>
        <fullName evidence="1">DUF6157 family protein</fullName>
    </submittedName>
</protein>
<dbReference type="InterPro" id="IPR046155">
    <property type="entry name" value="DUF6157"/>
</dbReference>
<dbReference type="Proteomes" id="UP001172055">
    <property type="component" value="Unassembled WGS sequence"/>
</dbReference>
<proteinExistence type="predicted"/>
<sequence>MRSYLLRKKQGQTKAAIEYELLSNNPYTFTQEELLFEVHARHKLVSEKVHSEARITFFQKPQPCFRSSMLPKKYGWGIHFNNEGKGALVPMESQEYQDFITGKNKGTKLLKAMRNKRESK</sequence>
<organism evidence="1 2">
    <name type="scientific">Planococcus shixiaomingii</name>
    <dbReference type="NCBI Taxonomy" id="3058393"/>
    <lineage>
        <taxon>Bacteria</taxon>
        <taxon>Bacillati</taxon>
        <taxon>Bacillota</taxon>
        <taxon>Bacilli</taxon>
        <taxon>Bacillales</taxon>
        <taxon>Caryophanaceae</taxon>
        <taxon>Planococcus</taxon>
    </lineage>
</organism>
<dbReference type="EMBL" id="JAUJWV010000001">
    <property type="protein sequence ID" value="MDN7242459.1"/>
    <property type="molecule type" value="Genomic_DNA"/>
</dbReference>
<evidence type="ECO:0000313" key="1">
    <source>
        <dbReference type="EMBL" id="MDN7242459.1"/>
    </source>
</evidence>
<dbReference type="Pfam" id="PF19654">
    <property type="entry name" value="DUF6157"/>
    <property type="match status" value="1"/>
</dbReference>